<dbReference type="Pfam" id="PF26071">
    <property type="entry name" value="DUF8028"/>
    <property type="match status" value="1"/>
</dbReference>
<dbReference type="OrthoDB" id="380984at2157"/>
<evidence type="ECO:0000313" key="3">
    <source>
        <dbReference type="Proteomes" id="UP000766550"/>
    </source>
</evidence>
<dbReference type="InterPro" id="IPR058341">
    <property type="entry name" value="DUF8028"/>
</dbReference>
<dbReference type="Proteomes" id="UP000766550">
    <property type="component" value="Unassembled WGS sequence"/>
</dbReference>
<name>A0A8J7Y7C0_9EURY</name>
<keyword evidence="1" id="KW-1133">Transmembrane helix</keyword>
<sequence length="71" mass="7232">MRSLRTVGTVTAGVCTALVRGIAFWGTILLPVLIASTLVTGFVASSPRSVVALVALNVVCAVVGRNHSPAL</sequence>
<protein>
    <submittedName>
        <fullName evidence="2">Uncharacterized protein</fullName>
    </submittedName>
</protein>
<gene>
    <name evidence="2" type="ORF">KTS45_15405</name>
</gene>
<comment type="caution">
    <text evidence="2">The sequence shown here is derived from an EMBL/GenBank/DDBJ whole genome shotgun (WGS) entry which is preliminary data.</text>
</comment>
<proteinExistence type="predicted"/>
<keyword evidence="3" id="KW-1185">Reference proteome</keyword>
<accession>A0A8J7Y7C0</accession>
<keyword evidence="1" id="KW-0812">Transmembrane</keyword>
<feature type="transmembrane region" description="Helical" evidence="1">
    <location>
        <begin position="22"/>
        <end position="43"/>
    </location>
</feature>
<keyword evidence="1" id="KW-0472">Membrane</keyword>
<organism evidence="2 3">
    <name type="scientific">Haloarcula limicola</name>
    <dbReference type="NCBI Taxonomy" id="1429915"/>
    <lineage>
        <taxon>Archaea</taxon>
        <taxon>Methanobacteriati</taxon>
        <taxon>Methanobacteriota</taxon>
        <taxon>Stenosarchaea group</taxon>
        <taxon>Halobacteria</taxon>
        <taxon>Halobacteriales</taxon>
        <taxon>Haloarculaceae</taxon>
        <taxon>Haloarcula</taxon>
    </lineage>
</organism>
<reference evidence="2 3" key="1">
    <citation type="submission" date="2021-06" db="EMBL/GenBank/DDBJ databases">
        <title>New haloarchaea isolates fom saline soil.</title>
        <authorList>
            <person name="Duran-Viseras A."/>
            <person name="Sanchez-Porro C.S."/>
            <person name="Ventosa A."/>
        </authorList>
    </citation>
    <scope>NUCLEOTIDE SEQUENCE [LARGE SCALE GENOMIC DNA]</scope>
    <source>
        <strain evidence="2 3">JCM 183640</strain>
    </source>
</reference>
<evidence type="ECO:0000256" key="1">
    <source>
        <dbReference type="SAM" id="Phobius"/>
    </source>
</evidence>
<evidence type="ECO:0000313" key="2">
    <source>
        <dbReference type="EMBL" id="MBV0925592.1"/>
    </source>
</evidence>
<dbReference type="EMBL" id="JAHQXF010000002">
    <property type="protein sequence ID" value="MBV0925592.1"/>
    <property type="molecule type" value="Genomic_DNA"/>
</dbReference>
<dbReference type="RefSeq" id="WP_162318406.1">
    <property type="nucleotide sequence ID" value="NZ_JAHQXF010000002.1"/>
</dbReference>
<dbReference type="AlphaFoldDB" id="A0A8J7Y7C0"/>